<dbReference type="GO" id="GO:0003700">
    <property type="term" value="F:DNA-binding transcription factor activity"/>
    <property type="evidence" value="ECO:0007669"/>
    <property type="project" value="TreeGrafter"/>
</dbReference>
<feature type="domain" description="HTH tetR-type" evidence="6">
    <location>
        <begin position="20"/>
        <end position="80"/>
    </location>
</feature>
<accession>A0A7W5FBL2</accession>
<dbReference type="Gene3D" id="1.10.357.10">
    <property type="entry name" value="Tetracycline Repressor, domain 2"/>
    <property type="match status" value="1"/>
</dbReference>
<dbReference type="RefSeq" id="WP_183552180.1">
    <property type="nucleotide sequence ID" value="NZ_BMQT01000005.1"/>
</dbReference>
<keyword evidence="8" id="KW-1185">Reference proteome</keyword>
<evidence type="ECO:0000259" key="6">
    <source>
        <dbReference type="PROSITE" id="PS50977"/>
    </source>
</evidence>
<evidence type="ECO:0000256" key="3">
    <source>
        <dbReference type="ARBA" id="ARBA00023163"/>
    </source>
</evidence>
<dbReference type="GO" id="GO:0000976">
    <property type="term" value="F:transcription cis-regulatory region binding"/>
    <property type="evidence" value="ECO:0007669"/>
    <property type="project" value="TreeGrafter"/>
</dbReference>
<proteinExistence type="predicted"/>
<evidence type="ECO:0000256" key="1">
    <source>
        <dbReference type="ARBA" id="ARBA00023015"/>
    </source>
</evidence>
<comment type="caution">
    <text evidence="7">The sequence shown here is derived from an EMBL/GenBank/DDBJ whole genome shotgun (WGS) entry which is preliminary data.</text>
</comment>
<dbReference type="PRINTS" id="PR00455">
    <property type="entry name" value="HTHTETR"/>
</dbReference>
<protein>
    <submittedName>
        <fullName evidence="7">AcrR family transcriptional regulator</fullName>
    </submittedName>
</protein>
<dbReference type="Proteomes" id="UP000577707">
    <property type="component" value="Unassembled WGS sequence"/>
</dbReference>
<dbReference type="PANTHER" id="PTHR30055">
    <property type="entry name" value="HTH-TYPE TRANSCRIPTIONAL REGULATOR RUTR"/>
    <property type="match status" value="1"/>
</dbReference>
<sequence>MSIRRSHPGRPRLVPASSTAPPREQVLHAAAQLFVTKGFAATSTREIAEKVGIRQASLYYHFTGKDEILAELLERSVRPTVDRVEQIERLTTPESPETALYALALVDVRTLAAAPDNIGMLATHPDVTSSEAFDAFRSTRAELADAYGRIATRAAAPAVVPAADPRHLGEMLMHLVEVTTTLRSIGVLIDQTTARVIASTCLRACGIPDDRVASAALSAAAIADQTCSVDAQRADPSP</sequence>
<feature type="DNA-binding region" description="H-T-H motif" evidence="4">
    <location>
        <begin position="43"/>
        <end position="62"/>
    </location>
</feature>
<dbReference type="PANTHER" id="PTHR30055:SF234">
    <property type="entry name" value="HTH-TYPE TRANSCRIPTIONAL REGULATOR BETI"/>
    <property type="match status" value="1"/>
</dbReference>
<keyword evidence="3" id="KW-0804">Transcription</keyword>
<evidence type="ECO:0000313" key="8">
    <source>
        <dbReference type="Proteomes" id="UP000577707"/>
    </source>
</evidence>
<name>A0A7W5FBL2_9ACTN</name>
<gene>
    <name evidence="7" type="ORF">FHS12_005283</name>
</gene>
<keyword evidence="2 4" id="KW-0238">DNA-binding</keyword>
<keyword evidence="1" id="KW-0805">Transcription regulation</keyword>
<evidence type="ECO:0000256" key="4">
    <source>
        <dbReference type="PROSITE-ProRule" id="PRU00335"/>
    </source>
</evidence>
<dbReference type="Pfam" id="PF00440">
    <property type="entry name" value="TetR_N"/>
    <property type="match status" value="1"/>
</dbReference>
<evidence type="ECO:0000313" key="7">
    <source>
        <dbReference type="EMBL" id="MBB3092306.1"/>
    </source>
</evidence>
<reference evidence="7 8" key="1">
    <citation type="submission" date="2020-08" db="EMBL/GenBank/DDBJ databases">
        <title>Genomic Encyclopedia of Type Strains, Phase III (KMG-III): the genomes of soil and plant-associated and newly described type strains.</title>
        <authorList>
            <person name="Whitman W."/>
        </authorList>
    </citation>
    <scope>NUCLEOTIDE SEQUENCE [LARGE SCALE GENOMIC DNA]</scope>
    <source>
        <strain evidence="7 8">CECT 3302</strain>
    </source>
</reference>
<dbReference type="InterPro" id="IPR009057">
    <property type="entry name" value="Homeodomain-like_sf"/>
</dbReference>
<dbReference type="InterPro" id="IPR050109">
    <property type="entry name" value="HTH-type_TetR-like_transc_reg"/>
</dbReference>
<dbReference type="InterPro" id="IPR001647">
    <property type="entry name" value="HTH_TetR"/>
</dbReference>
<dbReference type="EMBL" id="JACHXG010000020">
    <property type="protein sequence ID" value="MBB3092306.1"/>
    <property type="molecule type" value="Genomic_DNA"/>
</dbReference>
<feature type="region of interest" description="Disordered" evidence="5">
    <location>
        <begin position="1"/>
        <end position="21"/>
    </location>
</feature>
<evidence type="ECO:0000256" key="5">
    <source>
        <dbReference type="SAM" id="MobiDB-lite"/>
    </source>
</evidence>
<organism evidence="7 8">
    <name type="scientific">Nocardioides albus</name>
    <dbReference type="NCBI Taxonomy" id="1841"/>
    <lineage>
        <taxon>Bacteria</taxon>
        <taxon>Bacillati</taxon>
        <taxon>Actinomycetota</taxon>
        <taxon>Actinomycetes</taxon>
        <taxon>Propionibacteriales</taxon>
        <taxon>Nocardioidaceae</taxon>
        <taxon>Nocardioides</taxon>
    </lineage>
</organism>
<feature type="compositionally biased region" description="Basic residues" evidence="5">
    <location>
        <begin position="1"/>
        <end position="10"/>
    </location>
</feature>
<dbReference type="PROSITE" id="PS50977">
    <property type="entry name" value="HTH_TETR_2"/>
    <property type="match status" value="1"/>
</dbReference>
<evidence type="ECO:0000256" key="2">
    <source>
        <dbReference type="ARBA" id="ARBA00023125"/>
    </source>
</evidence>
<dbReference type="SUPFAM" id="SSF46689">
    <property type="entry name" value="Homeodomain-like"/>
    <property type="match status" value="1"/>
</dbReference>
<dbReference type="AlphaFoldDB" id="A0A7W5FBL2"/>